<name>A0A8C5H6Q5_GOUWI</name>
<dbReference type="PANTHER" id="PTHR35971">
    <property type="entry name" value="SI:DKEY-31G6.6"/>
    <property type="match status" value="1"/>
</dbReference>
<keyword evidence="3" id="KW-0597">Phosphoprotein</keyword>
<dbReference type="InterPro" id="IPR003598">
    <property type="entry name" value="Ig_sub2"/>
</dbReference>
<evidence type="ECO:0000256" key="4">
    <source>
        <dbReference type="ARBA" id="ARBA00022737"/>
    </source>
</evidence>
<dbReference type="GO" id="GO:0005737">
    <property type="term" value="C:cytoplasm"/>
    <property type="evidence" value="ECO:0007669"/>
    <property type="project" value="UniProtKB-SubCell"/>
</dbReference>
<evidence type="ECO:0000313" key="9">
    <source>
        <dbReference type="Ensembl" id="ENSGWIP00000040935.1"/>
    </source>
</evidence>
<evidence type="ECO:0000256" key="7">
    <source>
        <dbReference type="SAM" id="SignalP"/>
    </source>
</evidence>
<evidence type="ECO:0000256" key="6">
    <source>
        <dbReference type="ARBA" id="ARBA00023319"/>
    </source>
</evidence>
<dbReference type="Proteomes" id="UP000694680">
    <property type="component" value="Chromosome 21"/>
</dbReference>
<keyword evidence="6" id="KW-0393">Immunoglobulin domain</keyword>
<dbReference type="Pfam" id="PF07679">
    <property type="entry name" value="I-set"/>
    <property type="match status" value="2"/>
</dbReference>
<keyword evidence="10" id="KW-1185">Reference proteome</keyword>
<dbReference type="Ensembl" id="ENSGWIT00000044456.1">
    <property type="protein sequence ID" value="ENSGWIP00000040935.1"/>
    <property type="gene ID" value="ENSGWIG00000020626.1"/>
</dbReference>
<sequence length="323" mass="36141">AINLATVPCIHSLILIMLTHALFSSSFPDLPVKIVGKTDAKTQKQFLVSDDIILVCELSRSNAPVRWYKDDHLIGDSERHCVEEQGVFRSLVVLNASLTDSGEYTCDAGDDMMLFHITVAGNSTTHCDGVDELITNMSLCSEPPVEIIGNSGHPEHHMLVAGDDLILECEVSRPNAAVHWLRNGEELKPDSRVKIDSYDVVRKLVIYGLQPSDSGKYICDAINDKLITIVEVQGEVRARVSNEPLYKWKQLPVFETVNQSDCGTVHGNKAARHNRKTGKYDFGSYMTHRPTSMRPSYVPRCACRKVEAWLLVDCRSRGRRWSC</sequence>
<feature type="domain" description="Ig-like" evidence="8">
    <location>
        <begin position="143"/>
        <end position="241"/>
    </location>
</feature>
<keyword evidence="2" id="KW-0963">Cytoplasm</keyword>
<dbReference type="AlphaFoldDB" id="A0A8C5H6Q5"/>
<protein>
    <recommendedName>
        <fullName evidence="8">Ig-like domain-containing protein</fullName>
    </recommendedName>
</protein>
<dbReference type="InterPro" id="IPR003599">
    <property type="entry name" value="Ig_sub"/>
</dbReference>
<dbReference type="SMART" id="SM00409">
    <property type="entry name" value="IG"/>
    <property type="match status" value="2"/>
</dbReference>
<reference evidence="9" key="2">
    <citation type="submission" date="2025-08" db="UniProtKB">
        <authorList>
            <consortium name="Ensembl"/>
        </authorList>
    </citation>
    <scope>IDENTIFICATION</scope>
</reference>
<dbReference type="Gene3D" id="2.60.40.10">
    <property type="entry name" value="Immunoglobulins"/>
    <property type="match status" value="2"/>
</dbReference>
<evidence type="ECO:0000256" key="2">
    <source>
        <dbReference type="ARBA" id="ARBA00022490"/>
    </source>
</evidence>
<evidence type="ECO:0000256" key="1">
    <source>
        <dbReference type="ARBA" id="ARBA00004496"/>
    </source>
</evidence>
<feature type="signal peptide" evidence="7">
    <location>
        <begin position="1"/>
        <end position="21"/>
    </location>
</feature>
<keyword evidence="7" id="KW-0732">Signal</keyword>
<dbReference type="SUPFAM" id="SSF48726">
    <property type="entry name" value="Immunoglobulin"/>
    <property type="match status" value="2"/>
</dbReference>
<dbReference type="FunFam" id="2.60.40.10:FF:000211">
    <property type="entry name" value="Obscurin-like protein 1"/>
    <property type="match status" value="2"/>
</dbReference>
<dbReference type="InterPro" id="IPR013783">
    <property type="entry name" value="Ig-like_fold"/>
</dbReference>
<dbReference type="InterPro" id="IPR036179">
    <property type="entry name" value="Ig-like_dom_sf"/>
</dbReference>
<dbReference type="InterPro" id="IPR013098">
    <property type="entry name" value="Ig_I-set"/>
</dbReference>
<dbReference type="PROSITE" id="PS50835">
    <property type="entry name" value="IG_LIKE"/>
    <property type="match status" value="2"/>
</dbReference>
<feature type="domain" description="Ig-like" evidence="8">
    <location>
        <begin position="28"/>
        <end position="108"/>
    </location>
</feature>
<organism evidence="9 10">
    <name type="scientific">Gouania willdenowi</name>
    <name type="common">Blunt-snouted clingfish</name>
    <name type="synonym">Lepadogaster willdenowi</name>
    <dbReference type="NCBI Taxonomy" id="441366"/>
    <lineage>
        <taxon>Eukaryota</taxon>
        <taxon>Metazoa</taxon>
        <taxon>Chordata</taxon>
        <taxon>Craniata</taxon>
        <taxon>Vertebrata</taxon>
        <taxon>Euteleostomi</taxon>
        <taxon>Actinopterygii</taxon>
        <taxon>Neopterygii</taxon>
        <taxon>Teleostei</taxon>
        <taxon>Neoteleostei</taxon>
        <taxon>Acanthomorphata</taxon>
        <taxon>Ovalentaria</taxon>
        <taxon>Blenniimorphae</taxon>
        <taxon>Blenniiformes</taxon>
        <taxon>Gobiesocoidei</taxon>
        <taxon>Gobiesocidae</taxon>
        <taxon>Gobiesocinae</taxon>
        <taxon>Gouania</taxon>
    </lineage>
</organism>
<keyword evidence="4" id="KW-0677">Repeat</keyword>
<proteinExistence type="predicted"/>
<evidence type="ECO:0000313" key="10">
    <source>
        <dbReference type="Proteomes" id="UP000694680"/>
    </source>
</evidence>
<reference evidence="9" key="1">
    <citation type="submission" date="2020-06" db="EMBL/GenBank/DDBJ databases">
        <authorList>
            <consortium name="Wellcome Sanger Institute Data Sharing"/>
        </authorList>
    </citation>
    <scope>NUCLEOTIDE SEQUENCE [LARGE SCALE GENOMIC DNA]</scope>
</reference>
<evidence type="ECO:0000256" key="3">
    <source>
        <dbReference type="ARBA" id="ARBA00022553"/>
    </source>
</evidence>
<accession>A0A8C5H6Q5</accession>
<comment type="subcellular location">
    <subcellularLocation>
        <location evidence="1">Cytoplasm</location>
    </subcellularLocation>
</comment>
<reference evidence="9" key="3">
    <citation type="submission" date="2025-09" db="UniProtKB">
        <authorList>
            <consortium name="Ensembl"/>
        </authorList>
    </citation>
    <scope>IDENTIFICATION</scope>
</reference>
<feature type="chain" id="PRO_5034391494" description="Ig-like domain-containing protein" evidence="7">
    <location>
        <begin position="22"/>
        <end position="323"/>
    </location>
</feature>
<dbReference type="InterPro" id="IPR052385">
    <property type="entry name" value="Obscurin/Obscurin-like_Reg"/>
</dbReference>
<keyword evidence="5" id="KW-1015">Disulfide bond</keyword>
<evidence type="ECO:0000259" key="8">
    <source>
        <dbReference type="PROSITE" id="PS50835"/>
    </source>
</evidence>
<dbReference type="PANTHER" id="PTHR35971:SF5">
    <property type="entry name" value="OBSCURIN LIKE CYTOSKELETAL ADAPTOR 1"/>
    <property type="match status" value="1"/>
</dbReference>
<evidence type="ECO:0000256" key="5">
    <source>
        <dbReference type="ARBA" id="ARBA00023157"/>
    </source>
</evidence>
<dbReference type="InterPro" id="IPR007110">
    <property type="entry name" value="Ig-like_dom"/>
</dbReference>
<dbReference type="SMART" id="SM00408">
    <property type="entry name" value="IGc2"/>
    <property type="match status" value="2"/>
</dbReference>